<dbReference type="GO" id="GO:0005783">
    <property type="term" value="C:endoplasmic reticulum"/>
    <property type="evidence" value="ECO:0007669"/>
    <property type="project" value="TreeGrafter"/>
</dbReference>
<organism evidence="12 13">
    <name type="scientific">Ectocarpus siliculosus</name>
    <name type="common">Brown alga</name>
    <name type="synonym">Conferva siliculosa</name>
    <dbReference type="NCBI Taxonomy" id="2880"/>
    <lineage>
        <taxon>Eukaryota</taxon>
        <taxon>Sar</taxon>
        <taxon>Stramenopiles</taxon>
        <taxon>Ochrophyta</taxon>
        <taxon>PX clade</taxon>
        <taxon>Phaeophyceae</taxon>
        <taxon>Ectocarpales</taxon>
        <taxon>Ectocarpaceae</taxon>
        <taxon>Ectocarpus</taxon>
    </lineage>
</organism>
<evidence type="ECO:0000256" key="2">
    <source>
        <dbReference type="ARBA" id="ARBA00004370"/>
    </source>
</evidence>
<dbReference type="GO" id="GO:0016020">
    <property type="term" value="C:membrane"/>
    <property type="evidence" value="ECO:0007669"/>
    <property type="project" value="UniProtKB-SubCell"/>
</dbReference>
<name>D7G804_ECTSI</name>
<evidence type="ECO:0000256" key="6">
    <source>
        <dbReference type="ARBA" id="ARBA00022827"/>
    </source>
</evidence>
<evidence type="ECO:0000313" key="12">
    <source>
        <dbReference type="EMBL" id="CBJ27879.1"/>
    </source>
</evidence>
<dbReference type="InterPro" id="IPR013698">
    <property type="entry name" value="Squalene_epoxidase"/>
</dbReference>
<dbReference type="SUPFAM" id="SSF51905">
    <property type="entry name" value="FAD/NAD(P)-binding domain"/>
    <property type="match status" value="1"/>
</dbReference>
<feature type="domain" description="Squalene epoxidase" evidence="11">
    <location>
        <begin position="296"/>
        <end position="569"/>
    </location>
</feature>
<dbReference type="PRINTS" id="PR00420">
    <property type="entry name" value="RNGMNOXGNASE"/>
</dbReference>
<keyword evidence="5" id="KW-0285">Flavoprotein</keyword>
<comment type="subcellular location">
    <subcellularLocation>
        <location evidence="2">Membrane</location>
    </subcellularLocation>
</comment>
<feature type="region of interest" description="Disordered" evidence="9">
    <location>
        <begin position="54"/>
        <end position="84"/>
    </location>
</feature>
<dbReference type="GO" id="GO:0050660">
    <property type="term" value="F:flavin adenine dinucleotide binding"/>
    <property type="evidence" value="ECO:0007669"/>
    <property type="project" value="InterPro"/>
</dbReference>
<dbReference type="PANTHER" id="PTHR10835">
    <property type="entry name" value="SQUALENE MONOOXYGENASE"/>
    <property type="match status" value="1"/>
</dbReference>
<gene>
    <name evidence="12" type="ORF">Esi_0086_0068</name>
</gene>
<dbReference type="Gene3D" id="3.50.50.60">
    <property type="entry name" value="FAD/NAD(P)-binding domain"/>
    <property type="match status" value="2"/>
</dbReference>
<keyword evidence="7" id="KW-0560">Oxidoreductase</keyword>
<dbReference type="Pfam" id="PF08491">
    <property type="entry name" value="SE"/>
    <property type="match status" value="1"/>
</dbReference>
<keyword evidence="6" id="KW-0274">FAD</keyword>
<dbReference type="InterPro" id="IPR036188">
    <property type="entry name" value="FAD/NAD-bd_sf"/>
</dbReference>
<keyword evidence="13" id="KW-1185">Reference proteome</keyword>
<keyword evidence="8 10" id="KW-0472">Membrane</keyword>
<dbReference type="OMA" id="AKRTFYW"/>
<dbReference type="Proteomes" id="UP000002630">
    <property type="component" value="Linkage Group LG16"/>
</dbReference>
<sequence>MYRIVRLWDGSLNRMHFFPLAVPFIGVFASMTYLFGFFGISIISGVMDPPFLSSPAPSPKDRSAAPAAGPAKHFSPTEEGPSDYGLDKPEVIIVGAGTAGASAAATFARQGRKVLLVERCMSEQDRIVGELLQPGGLRALERLGLDACAKEGTDSVVVDGYAIIRSAEAGGAAAAPGGRRDSVMLYYPESDPENRSELFGKGVKPAAAATAKGGEAGRRPCSREGEVPRGRSFHNCRFVQRLREAAQAEPNVRVVEGTVSALLEGDGGEVVGVRYREAAKGEGQEEEERVTREVRAPLTVVADGIWSGLRKCANTNRPQKLSTFVGVLVKHAADAAPVPHKHCGHVVLAHPSPILIYQISSTETRVLVDVAGAMPSAADGGLSAHLREKSAPQLPAMFRPAFLEAVARGDVKSMPNRAMPASSVHRPGALLLGDALNMRHPLTGGGMTVALKDVELLSELLRGVPFRDAAAVASAAARFHAGRRAHAATINILANALYHVFSTPEDPASKGTRVDLQAACFDYLSLGGCYSAGPVGLLSGLSPVPWVLTTHFFMVAFHGCREHLLPVPTPGGVLRVYRLLHVATKIIMPLLEEEGSTFLAWWPFRKAIQLVLPWEHERWEN</sequence>
<evidence type="ECO:0000313" key="13">
    <source>
        <dbReference type="Proteomes" id="UP000002630"/>
    </source>
</evidence>
<dbReference type="GO" id="GO:0004506">
    <property type="term" value="F:squalene monooxygenase activity"/>
    <property type="evidence" value="ECO:0007669"/>
    <property type="project" value="UniProtKB-EC"/>
</dbReference>
<keyword evidence="10" id="KW-1133">Transmembrane helix</keyword>
<proteinExistence type="inferred from homology"/>
<dbReference type="EC" id="1.14.14.17" evidence="4"/>
<dbReference type="PANTHER" id="PTHR10835:SF0">
    <property type="entry name" value="SQUALENE MONOOXYGENASE"/>
    <property type="match status" value="1"/>
</dbReference>
<evidence type="ECO:0000256" key="10">
    <source>
        <dbReference type="SAM" id="Phobius"/>
    </source>
</evidence>
<evidence type="ECO:0000256" key="9">
    <source>
        <dbReference type="SAM" id="MobiDB-lite"/>
    </source>
</evidence>
<evidence type="ECO:0000256" key="7">
    <source>
        <dbReference type="ARBA" id="ARBA00023002"/>
    </source>
</evidence>
<dbReference type="eggNOG" id="KOG1298">
    <property type="taxonomic scope" value="Eukaryota"/>
</dbReference>
<dbReference type="OrthoDB" id="1678617at2759"/>
<reference evidence="12 13" key="1">
    <citation type="journal article" date="2010" name="Nature">
        <title>The Ectocarpus genome and the independent evolution of multicellularity in brown algae.</title>
        <authorList>
            <person name="Cock J.M."/>
            <person name="Sterck L."/>
            <person name="Rouze P."/>
            <person name="Scornet D."/>
            <person name="Allen A.E."/>
            <person name="Amoutzias G."/>
            <person name="Anthouard V."/>
            <person name="Artiguenave F."/>
            <person name="Aury J.M."/>
            <person name="Badger J.H."/>
            <person name="Beszteri B."/>
            <person name="Billiau K."/>
            <person name="Bonnet E."/>
            <person name="Bothwell J.H."/>
            <person name="Bowler C."/>
            <person name="Boyen C."/>
            <person name="Brownlee C."/>
            <person name="Carrano C.J."/>
            <person name="Charrier B."/>
            <person name="Cho G.Y."/>
            <person name="Coelho S.M."/>
            <person name="Collen J."/>
            <person name="Corre E."/>
            <person name="Da Silva C."/>
            <person name="Delage L."/>
            <person name="Delaroque N."/>
            <person name="Dittami S.M."/>
            <person name="Doulbeau S."/>
            <person name="Elias M."/>
            <person name="Farnham G."/>
            <person name="Gachon C.M."/>
            <person name="Gschloessl B."/>
            <person name="Heesch S."/>
            <person name="Jabbari K."/>
            <person name="Jubin C."/>
            <person name="Kawai H."/>
            <person name="Kimura K."/>
            <person name="Kloareg B."/>
            <person name="Kupper F.C."/>
            <person name="Lang D."/>
            <person name="Le Bail A."/>
            <person name="Leblanc C."/>
            <person name="Lerouge P."/>
            <person name="Lohr M."/>
            <person name="Lopez P.J."/>
            <person name="Martens C."/>
            <person name="Maumus F."/>
            <person name="Michel G."/>
            <person name="Miranda-Saavedra D."/>
            <person name="Morales J."/>
            <person name="Moreau H."/>
            <person name="Motomura T."/>
            <person name="Nagasato C."/>
            <person name="Napoli C.A."/>
            <person name="Nelson D.R."/>
            <person name="Nyvall-Collen P."/>
            <person name="Peters A.F."/>
            <person name="Pommier C."/>
            <person name="Potin P."/>
            <person name="Poulain J."/>
            <person name="Quesneville H."/>
            <person name="Read B."/>
            <person name="Rensing S.A."/>
            <person name="Ritter A."/>
            <person name="Rousvoal S."/>
            <person name="Samanta M."/>
            <person name="Samson G."/>
            <person name="Schroeder D.C."/>
            <person name="Segurens B."/>
            <person name="Strittmatter M."/>
            <person name="Tonon T."/>
            <person name="Tregear J.W."/>
            <person name="Valentin K."/>
            <person name="von Dassow P."/>
            <person name="Yamagishi T."/>
            <person name="Van de Peer Y."/>
            <person name="Wincker P."/>
        </authorList>
    </citation>
    <scope>NUCLEOTIDE SEQUENCE [LARGE SCALE GENOMIC DNA]</scope>
    <source>
        <strain evidence="13">Ec32 / CCAP1310/4</strain>
    </source>
</reference>
<evidence type="ECO:0000256" key="1">
    <source>
        <dbReference type="ARBA" id="ARBA00001974"/>
    </source>
</evidence>
<feature type="transmembrane region" description="Helical" evidence="10">
    <location>
        <begin position="20"/>
        <end position="47"/>
    </location>
</feature>
<dbReference type="InterPro" id="IPR040125">
    <property type="entry name" value="Squalene_monox"/>
</dbReference>
<evidence type="ECO:0000256" key="5">
    <source>
        <dbReference type="ARBA" id="ARBA00022630"/>
    </source>
</evidence>
<dbReference type="Pfam" id="PF12831">
    <property type="entry name" value="FAD_oxidored"/>
    <property type="match status" value="1"/>
</dbReference>
<dbReference type="EMBL" id="FN649741">
    <property type="protein sequence ID" value="CBJ27879.1"/>
    <property type="molecule type" value="Genomic_DNA"/>
</dbReference>
<dbReference type="AlphaFoldDB" id="D7G804"/>
<dbReference type="GO" id="GO:0016126">
    <property type="term" value="P:sterol biosynthetic process"/>
    <property type="evidence" value="ECO:0007669"/>
    <property type="project" value="InterPro"/>
</dbReference>
<evidence type="ECO:0000256" key="4">
    <source>
        <dbReference type="ARBA" id="ARBA00012312"/>
    </source>
</evidence>
<evidence type="ECO:0000256" key="3">
    <source>
        <dbReference type="ARBA" id="ARBA00008802"/>
    </source>
</evidence>
<dbReference type="InParanoid" id="D7G804"/>
<keyword evidence="10" id="KW-0812">Transmembrane</keyword>
<dbReference type="STRING" id="2880.D7G804"/>
<protein>
    <recommendedName>
        <fullName evidence="4">squalene monooxygenase</fullName>
        <ecNumber evidence="4">1.14.14.17</ecNumber>
    </recommendedName>
</protein>
<dbReference type="EMBL" id="FN649096">
    <property type="protein sequence ID" value="CBJ27879.1"/>
    <property type="molecule type" value="Genomic_DNA"/>
</dbReference>
<evidence type="ECO:0000259" key="11">
    <source>
        <dbReference type="Pfam" id="PF08491"/>
    </source>
</evidence>
<comment type="cofactor">
    <cofactor evidence="1">
        <name>FAD</name>
        <dbReference type="ChEBI" id="CHEBI:57692"/>
    </cofactor>
</comment>
<keyword evidence="12" id="KW-0503">Monooxygenase</keyword>
<comment type="similarity">
    <text evidence="3">Belongs to the squalene monooxygenase family.</text>
</comment>
<evidence type="ECO:0000256" key="8">
    <source>
        <dbReference type="ARBA" id="ARBA00023136"/>
    </source>
</evidence>
<accession>D7G804</accession>